<dbReference type="EMBL" id="ML179345">
    <property type="protein sequence ID" value="THU90139.1"/>
    <property type="molecule type" value="Genomic_DNA"/>
</dbReference>
<reference evidence="2 3" key="1">
    <citation type="journal article" date="2019" name="Nat. Ecol. Evol.">
        <title>Megaphylogeny resolves global patterns of mushroom evolution.</title>
        <authorList>
            <person name="Varga T."/>
            <person name="Krizsan K."/>
            <person name="Foldi C."/>
            <person name="Dima B."/>
            <person name="Sanchez-Garcia M."/>
            <person name="Sanchez-Ramirez S."/>
            <person name="Szollosi G.J."/>
            <person name="Szarkandi J.G."/>
            <person name="Papp V."/>
            <person name="Albert L."/>
            <person name="Andreopoulos W."/>
            <person name="Angelini C."/>
            <person name="Antonin V."/>
            <person name="Barry K.W."/>
            <person name="Bougher N.L."/>
            <person name="Buchanan P."/>
            <person name="Buyck B."/>
            <person name="Bense V."/>
            <person name="Catcheside P."/>
            <person name="Chovatia M."/>
            <person name="Cooper J."/>
            <person name="Damon W."/>
            <person name="Desjardin D."/>
            <person name="Finy P."/>
            <person name="Geml J."/>
            <person name="Haridas S."/>
            <person name="Hughes K."/>
            <person name="Justo A."/>
            <person name="Karasinski D."/>
            <person name="Kautmanova I."/>
            <person name="Kiss B."/>
            <person name="Kocsube S."/>
            <person name="Kotiranta H."/>
            <person name="LaButti K.M."/>
            <person name="Lechner B.E."/>
            <person name="Liimatainen K."/>
            <person name="Lipzen A."/>
            <person name="Lukacs Z."/>
            <person name="Mihaltcheva S."/>
            <person name="Morgado L.N."/>
            <person name="Niskanen T."/>
            <person name="Noordeloos M.E."/>
            <person name="Ohm R.A."/>
            <person name="Ortiz-Santana B."/>
            <person name="Ovrebo C."/>
            <person name="Racz N."/>
            <person name="Riley R."/>
            <person name="Savchenko A."/>
            <person name="Shiryaev A."/>
            <person name="Soop K."/>
            <person name="Spirin V."/>
            <person name="Szebenyi C."/>
            <person name="Tomsovsky M."/>
            <person name="Tulloss R.E."/>
            <person name="Uehling J."/>
            <person name="Grigoriev I.V."/>
            <person name="Vagvolgyi C."/>
            <person name="Papp T."/>
            <person name="Martin F.M."/>
            <person name="Miettinen O."/>
            <person name="Hibbett D.S."/>
            <person name="Nagy L.G."/>
        </authorList>
    </citation>
    <scope>NUCLEOTIDE SEQUENCE [LARGE SCALE GENOMIC DNA]</scope>
    <source>
        <strain evidence="2 3">CBS 962.96</strain>
    </source>
</reference>
<proteinExistence type="predicted"/>
<accession>A0A4S8LLL8</accession>
<gene>
    <name evidence="2" type="ORF">K435DRAFT_841583</name>
</gene>
<evidence type="ECO:0000313" key="2">
    <source>
        <dbReference type="EMBL" id="THU90139.1"/>
    </source>
</evidence>
<name>A0A4S8LLL8_DENBC</name>
<evidence type="ECO:0000256" key="1">
    <source>
        <dbReference type="SAM" id="MobiDB-lite"/>
    </source>
</evidence>
<evidence type="ECO:0000313" key="3">
    <source>
        <dbReference type="Proteomes" id="UP000297245"/>
    </source>
</evidence>
<organism evidence="2 3">
    <name type="scientific">Dendrothele bispora (strain CBS 962.96)</name>
    <dbReference type="NCBI Taxonomy" id="1314807"/>
    <lineage>
        <taxon>Eukaryota</taxon>
        <taxon>Fungi</taxon>
        <taxon>Dikarya</taxon>
        <taxon>Basidiomycota</taxon>
        <taxon>Agaricomycotina</taxon>
        <taxon>Agaricomycetes</taxon>
        <taxon>Agaricomycetidae</taxon>
        <taxon>Agaricales</taxon>
        <taxon>Agaricales incertae sedis</taxon>
        <taxon>Dendrothele</taxon>
    </lineage>
</organism>
<keyword evidence="3" id="KW-1185">Reference proteome</keyword>
<dbReference type="Proteomes" id="UP000297245">
    <property type="component" value="Unassembled WGS sequence"/>
</dbReference>
<feature type="compositionally biased region" description="Basic and acidic residues" evidence="1">
    <location>
        <begin position="21"/>
        <end position="45"/>
    </location>
</feature>
<protein>
    <submittedName>
        <fullName evidence="2">Uncharacterized protein</fullName>
    </submittedName>
</protein>
<dbReference type="AlphaFoldDB" id="A0A4S8LLL8"/>
<feature type="region of interest" description="Disordered" evidence="1">
    <location>
        <begin position="1"/>
        <end position="45"/>
    </location>
</feature>
<sequence length="117" mass="13105">MMGMDFGSAGVGVKQEAVGAKQEKVGARQEKVGARQEKVGARQEEVGKVKKGHAYKFNLQKLINKDLELRSNLPRDRVTCEIMRPSAAAIRPIPFRIDGKWLHRVSFVTLESEMINL</sequence>